<feature type="domain" description="Transglycosylase SLT" evidence="3">
    <location>
        <begin position="189"/>
        <end position="315"/>
    </location>
</feature>
<comment type="similarity">
    <text evidence="1">Belongs to the transglycosylase Slt family.</text>
</comment>
<proteinExistence type="inferred from homology"/>
<protein>
    <submittedName>
        <fullName evidence="4">Transglycosylase SLT domain-containing protein</fullName>
    </submittedName>
</protein>
<name>A0ABY5Y2Y3_9BACT</name>
<sequence length="348" mass="39740">MNNFKNKNNILNAIVIPSANSMTHIENRCKKAVRTVITHTKFKHFVLLLLLPVFLFPITGFIQKNPEQSYFGVLNTNLLQFLPLKNETGKRDSLPTSGIIAINNKIDAIYQNTAPLQKAEHVEKQSSPSKNMPGKIYRNITASSQERPNFIENISRTEIISLMPHLAKDKYRSDTRKSYSKRKKAITPYVNRYADKFGLDRNLIMSIIEVESNFIPQALSKQNAHGLMQVVPNTAAAEVNRFFKHKQEITDMELMHPENNIYYGTAYLYLIKKYHLNGITDHDSLNSLLIASYNAGSSAVLRHFGETKEKAIRAINAMSPQEVYNSLIQNYRSGETREYLKRVTESLS</sequence>
<dbReference type="InterPro" id="IPR000189">
    <property type="entry name" value="Transglyc_AS"/>
</dbReference>
<dbReference type="Proteomes" id="UP001058120">
    <property type="component" value="Chromosome"/>
</dbReference>
<dbReference type="InterPro" id="IPR023346">
    <property type="entry name" value="Lysozyme-like_dom_sf"/>
</dbReference>
<dbReference type="SUPFAM" id="SSF53955">
    <property type="entry name" value="Lysozyme-like"/>
    <property type="match status" value="1"/>
</dbReference>
<evidence type="ECO:0000256" key="2">
    <source>
        <dbReference type="SAM" id="Phobius"/>
    </source>
</evidence>
<keyword evidence="2" id="KW-0472">Membrane</keyword>
<dbReference type="RefSeq" id="WP_334316169.1">
    <property type="nucleotide sequence ID" value="NZ_CP065938.1"/>
</dbReference>
<dbReference type="PANTHER" id="PTHR37423:SF2">
    <property type="entry name" value="MEMBRANE-BOUND LYTIC MUREIN TRANSGLYCOSYLASE C"/>
    <property type="match status" value="1"/>
</dbReference>
<organism evidence="4 5">
    <name type="scientific">Taurinivorans muris</name>
    <dbReference type="NCBI Taxonomy" id="2787751"/>
    <lineage>
        <taxon>Bacteria</taxon>
        <taxon>Pseudomonadati</taxon>
        <taxon>Thermodesulfobacteriota</taxon>
        <taxon>Desulfovibrionia</taxon>
        <taxon>Desulfovibrionales</taxon>
        <taxon>Desulfovibrionaceae</taxon>
        <taxon>Taurinivorans</taxon>
    </lineage>
</organism>
<dbReference type="Pfam" id="PF01464">
    <property type="entry name" value="SLT"/>
    <property type="match status" value="1"/>
</dbReference>
<evidence type="ECO:0000313" key="5">
    <source>
        <dbReference type="Proteomes" id="UP001058120"/>
    </source>
</evidence>
<dbReference type="Gene3D" id="1.10.530.10">
    <property type="match status" value="1"/>
</dbReference>
<keyword evidence="2" id="KW-0812">Transmembrane</keyword>
<gene>
    <name evidence="4" type="ORF">JBF11_04425</name>
</gene>
<dbReference type="PROSITE" id="PS00922">
    <property type="entry name" value="TRANSGLYCOSYLASE"/>
    <property type="match status" value="1"/>
</dbReference>
<evidence type="ECO:0000259" key="3">
    <source>
        <dbReference type="Pfam" id="PF01464"/>
    </source>
</evidence>
<dbReference type="PANTHER" id="PTHR37423">
    <property type="entry name" value="SOLUBLE LYTIC MUREIN TRANSGLYCOSYLASE-RELATED"/>
    <property type="match status" value="1"/>
</dbReference>
<evidence type="ECO:0000313" key="4">
    <source>
        <dbReference type="EMBL" id="UWX06557.1"/>
    </source>
</evidence>
<dbReference type="InterPro" id="IPR008258">
    <property type="entry name" value="Transglycosylase_SLT_dom_1"/>
</dbReference>
<keyword evidence="2" id="KW-1133">Transmembrane helix</keyword>
<reference evidence="4" key="1">
    <citation type="submission" date="2020-12" db="EMBL/GenBank/DDBJ databases">
        <title>Taurinivorans muris gen. nov., sp. nov., fundamental and realized metabolic niche of a ubiquitous sulfidogenic bacterium in the murine intestine.</title>
        <authorList>
            <person name="Ye H."/>
            <person name="Hanson B.T."/>
            <person name="Loy A."/>
        </authorList>
    </citation>
    <scope>NUCLEOTIDE SEQUENCE</scope>
    <source>
        <strain evidence="4">LT0009</strain>
    </source>
</reference>
<accession>A0ABY5Y2Y3</accession>
<evidence type="ECO:0000256" key="1">
    <source>
        <dbReference type="ARBA" id="ARBA00007734"/>
    </source>
</evidence>
<feature type="transmembrane region" description="Helical" evidence="2">
    <location>
        <begin position="44"/>
        <end position="62"/>
    </location>
</feature>
<keyword evidence="5" id="KW-1185">Reference proteome</keyword>
<dbReference type="EMBL" id="CP065938">
    <property type="protein sequence ID" value="UWX06557.1"/>
    <property type="molecule type" value="Genomic_DNA"/>
</dbReference>